<protein>
    <submittedName>
        <fullName evidence="2">Uncharacterized protein</fullName>
    </submittedName>
</protein>
<feature type="region of interest" description="Disordered" evidence="1">
    <location>
        <begin position="71"/>
        <end position="94"/>
    </location>
</feature>
<sequence length="217" mass="23092">MQSVPLSAISAWLASDRPFAQGAALYAAAGPSDTYKRLFGLAATDYSRQVLERELRALVHDVPAEVAAVGPLPLPEPPAPAGPAPVPGPPAGADSPLLVDVRQQLKAVRDERSTCHAQLTAPNLGKKARKALAMRIVALTDQEVALKAAEAHVLAHGRLPGKVATADVVDEGELRRRLGNLRSQRSRLRQRPERAADLVAVDAEITLIESKLNPLKS</sequence>
<evidence type="ECO:0000313" key="3">
    <source>
        <dbReference type="Proteomes" id="UP001176429"/>
    </source>
</evidence>
<organism evidence="2 3">
    <name type="scientific">Hymenobacter aranciens</name>
    <dbReference type="NCBI Taxonomy" id="3063996"/>
    <lineage>
        <taxon>Bacteria</taxon>
        <taxon>Pseudomonadati</taxon>
        <taxon>Bacteroidota</taxon>
        <taxon>Cytophagia</taxon>
        <taxon>Cytophagales</taxon>
        <taxon>Hymenobacteraceae</taxon>
        <taxon>Hymenobacter</taxon>
    </lineage>
</organism>
<accession>A0ABT9BJH2</accession>
<proteinExistence type="predicted"/>
<dbReference type="EMBL" id="JAUQSY010000029">
    <property type="protein sequence ID" value="MDO7877823.1"/>
    <property type="molecule type" value="Genomic_DNA"/>
</dbReference>
<gene>
    <name evidence="2" type="ORF">Q5H93_24010</name>
</gene>
<reference evidence="2" key="1">
    <citation type="submission" date="2023-07" db="EMBL/GenBank/DDBJ databases">
        <authorList>
            <person name="Kim M.K."/>
        </authorList>
    </citation>
    <scope>NUCLEOTIDE SEQUENCE</scope>
    <source>
        <strain evidence="2">ASUV-10-1</strain>
    </source>
</reference>
<feature type="compositionally biased region" description="Pro residues" evidence="1">
    <location>
        <begin position="72"/>
        <end position="90"/>
    </location>
</feature>
<dbReference type="RefSeq" id="WP_305009282.1">
    <property type="nucleotide sequence ID" value="NZ_JAUQSY010000029.1"/>
</dbReference>
<evidence type="ECO:0000313" key="2">
    <source>
        <dbReference type="EMBL" id="MDO7877823.1"/>
    </source>
</evidence>
<keyword evidence="3" id="KW-1185">Reference proteome</keyword>
<evidence type="ECO:0000256" key="1">
    <source>
        <dbReference type="SAM" id="MobiDB-lite"/>
    </source>
</evidence>
<dbReference type="Proteomes" id="UP001176429">
    <property type="component" value="Unassembled WGS sequence"/>
</dbReference>
<comment type="caution">
    <text evidence="2">The sequence shown here is derived from an EMBL/GenBank/DDBJ whole genome shotgun (WGS) entry which is preliminary data.</text>
</comment>
<name>A0ABT9BJH2_9BACT</name>